<dbReference type="GO" id="GO:0006972">
    <property type="term" value="P:hyperosmotic response"/>
    <property type="evidence" value="ECO:0007669"/>
    <property type="project" value="EnsemblMetazoa"/>
</dbReference>
<organism evidence="5">
    <name type="scientific">Caenorhabditis brenneri</name>
    <name type="common">Nematode worm</name>
    <dbReference type="NCBI Taxonomy" id="135651"/>
    <lineage>
        <taxon>Eukaryota</taxon>
        <taxon>Metazoa</taxon>
        <taxon>Ecdysozoa</taxon>
        <taxon>Nematoda</taxon>
        <taxon>Chromadorea</taxon>
        <taxon>Rhabditida</taxon>
        <taxon>Rhabditina</taxon>
        <taxon>Rhabditomorpha</taxon>
        <taxon>Rhabditoidea</taxon>
        <taxon>Rhabditidae</taxon>
        <taxon>Peloderinae</taxon>
        <taxon>Caenorhabditis</taxon>
    </lineage>
</organism>
<keyword evidence="5" id="KW-1185">Reference proteome</keyword>
<proteinExistence type="predicted"/>
<dbReference type="AlphaFoldDB" id="G0MHU6"/>
<feature type="domain" description="RRM" evidence="3">
    <location>
        <begin position="192"/>
        <end position="270"/>
    </location>
</feature>
<dbReference type="GO" id="GO:0008340">
    <property type="term" value="P:determination of adult lifespan"/>
    <property type="evidence" value="ECO:0007669"/>
    <property type="project" value="EnsemblMetazoa"/>
</dbReference>
<feature type="domain" description="RRM" evidence="3">
    <location>
        <begin position="294"/>
        <end position="366"/>
    </location>
</feature>
<reference evidence="5" key="1">
    <citation type="submission" date="2011-07" db="EMBL/GenBank/DDBJ databases">
        <authorList>
            <consortium name="Caenorhabditis brenneri Sequencing and Analysis Consortium"/>
            <person name="Wilson R.K."/>
        </authorList>
    </citation>
    <scope>NUCLEOTIDE SEQUENCE [LARGE SCALE GENOMIC DNA]</scope>
    <source>
        <strain evidence="5">PB2801</strain>
    </source>
</reference>
<dbReference type="SUPFAM" id="SSF54928">
    <property type="entry name" value="RNA-binding domain, RBD"/>
    <property type="match status" value="2"/>
</dbReference>
<dbReference type="InterPro" id="IPR003954">
    <property type="entry name" value="RRM_euk-type"/>
</dbReference>
<dbReference type="SMART" id="SM00360">
    <property type="entry name" value="RRM"/>
    <property type="match status" value="2"/>
</dbReference>
<dbReference type="eggNOG" id="KOG0148">
    <property type="taxonomic scope" value="Eukaryota"/>
</dbReference>
<dbReference type="FunFam" id="3.30.70.330:FF:000317">
    <property type="entry name" value="Rox8, isoform B"/>
    <property type="match status" value="1"/>
</dbReference>
<dbReference type="OrthoDB" id="439808at2759"/>
<dbReference type="PROSITE" id="PS50102">
    <property type="entry name" value="RRM"/>
    <property type="match status" value="2"/>
</dbReference>
<dbReference type="FunFam" id="3.30.70.330:FF:001013">
    <property type="entry name" value="TIA-1/TIAL RNA binding protein homolog"/>
    <property type="match status" value="1"/>
</dbReference>
<dbReference type="FunCoup" id="G0MHU6">
    <property type="interactions" value="485"/>
</dbReference>
<dbReference type="GO" id="GO:0003729">
    <property type="term" value="F:mRNA binding"/>
    <property type="evidence" value="ECO:0007669"/>
    <property type="project" value="InterPro"/>
</dbReference>
<evidence type="ECO:0000256" key="2">
    <source>
        <dbReference type="PROSITE-ProRule" id="PRU00176"/>
    </source>
</evidence>
<dbReference type="PANTHER" id="PTHR47640">
    <property type="entry name" value="TRNA SELENOCYSTEINE 1-ASSOCIATED PROTEIN 1-RELATED-RELATED"/>
    <property type="match status" value="1"/>
</dbReference>
<dbReference type="InterPro" id="IPR035979">
    <property type="entry name" value="RBD_domain_sf"/>
</dbReference>
<dbReference type="CDD" id="cd12353">
    <property type="entry name" value="RRM2_TIA1_like"/>
    <property type="match status" value="1"/>
</dbReference>
<dbReference type="GO" id="GO:0009408">
    <property type="term" value="P:response to heat"/>
    <property type="evidence" value="ECO:0007669"/>
    <property type="project" value="EnsemblMetazoa"/>
</dbReference>
<dbReference type="InterPro" id="IPR012677">
    <property type="entry name" value="Nucleotide-bd_a/b_plait_sf"/>
</dbReference>
<dbReference type="EMBL" id="GL379795">
    <property type="protein sequence ID" value="EGT59489.1"/>
    <property type="molecule type" value="Genomic_DNA"/>
</dbReference>
<evidence type="ECO:0000313" key="5">
    <source>
        <dbReference type="Proteomes" id="UP000008068"/>
    </source>
</evidence>
<dbReference type="InParanoid" id="G0MHU6"/>
<dbReference type="Proteomes" id="UP000008068">
    <property type="component" value="Unassembled WGS sequence"/>
</dbReference>
<dbReference type="InterPro" id="IPR000504">
    <property type="entry name" value="RRM_dom"/>
</dbReference>
<protein>
    <submittedName>
        <fullName evidence="4">CBN-TIAR-3 protein</fullName>
    </submittedName>
</protein>
<name>G0MHU6_CAEBE</name>
<dbReference type="Pfam" id="PF00076">
    <property type="entry name" value="RRM_1"/>
    <property type="match status" value="2"/>
</dbReference>
<dbReference type="GO" id="GO:0005634">
    <property type="term" value="C:nucleus"/>
    <property type="evidence" value="ECO:0007669"/>
    <property type="project" value="EnsemblMetazoa"/>
</dbReference>
<dbReference type="SMART" id="SM00361">
    <property type="entry name" value="RRM_1"/>
    <property type="match status" value="2"/>
</dbReference>
<evidence type="ECO:0000313" key="4">
    <source>
        <dbReference type="EMBL" id="EGT59489.1"/>
    </source>
</evidence>
<dbReference type="STRING" id="135651.G0MHU6"/>
<sequence>MLILFSFFFPGTFAFSLYSKVQEHHISGVITRVKLKRSQDLISVHDADYGPAQQAKKALMCLPAAKPPTPMLYSQQLPLKNLYSQFSAGLLDTHGATIPSLDTCPLLLQTASLPSLSHIGLPHSLVCSFAHFRLFLTPPPLSFSPQSFSPIDIHSTSTDSHLANAIVLQESAVLHSASEPPMEMRIDTSKHFHVFVGDLSKDVSNDLLKSTFQKYGEVSEAKVIRDAQTQKSKGYGFVSFPNKQNAENAIAGMNGKWIGKRAVRTNWAARKNSEENRDKLTFEQVFNSTKADNTSVYVGNISQQTTDADLRDSFSTYGDIAEVRVFKTQRYAFVRYDKKECATKAIMEMNGKEMAGNQVRCSWGRTQAVPNQALNPLPIDLSSLMMPTMMPTTIPLIQNPFLNYEPTTLLYSSFPQW</sequence>
<dbReference type="PANTHER" id="PTHR47640:SF5">
    <property type="entry name" value="RRM DOMAIN-CONTAINING PROTEIN"/>
    <property type="match status" value="1"/>
</dbReference>
<gene>
    <name evidence="4" type="primary">Cbn-tiar-3</name>
    <name evidence="4" type="ORF">CAEBREN_14490</name>
</gene>
<accession>G0MHU6</accession>
<dbReference type="Gene3D" id="3.30.70.330">
    <property type="match status" value="2"/>
</dbReference>
<keyword evidence="1 2" id="KW-0694">RNA-binding</keyword>
<evidence type="ECO:0000259" key="3">
    <source>
        <dbReference type="PROSITE" id="PS50102"/>
    </source>
</evidence>
<evidence type="ECO:0000256" key="1">
    <source>
        <dbReference type="ARBA" id="ARBA00022884"/>
    </source>
</evidence>
<dbReference type="InterPro" id="IPR050825">
    <property type="entry name" value="RBM42_RBP45_47-like"/>
</dbReference>
<dbReference type="OMA" id="PPMEMRI"/>
<dbReference type="HOGENOM" id="CLU_049231_0_0_1"/>